<evidence type="ECO:0000313" key="1">
    <source>
        <dbReference type="EMBL" id="OJJ04527.1"/>
    </source>
</evidence>
<keyword evidence="2" id="KW-1185">Reference proteome</keyword>
<gene>
    <name evidence="1" type="ORF">ASPVEDRAFT_44015</name>
</gene>
<protein>
    <submittedName>
        <fullName evidence="1">Uncharacterized protein</fullName>
    </submittedName>
</protein>
<dbReference type="RefSeq" id="XP_040670289.1">
    <property type="nucleotide sequence ID" value="XM_040812959.1"/>
</dbReference>
<dbReference type="GeneID" id="63728470"/>
<accession>A0A1L9PSM3</accession>
<proteinExistence type="predicted"/>
<evidence type="ECO:0000313" key="2">
    <source>
        <dbReference type="Proteomes" id="UP000184073"/>
    </source>
</evidence>
<reference evidence="2" key="1">
    <citation type="journal article" date="2017" name="Genome Biol.">
        <title>Comparative genomics reveals high biological diversity and specific adaptations in the industrially and medically important fungal genus Aspergillus.</title>
        <authorList>
            <person name="de Vries R.P."/>
            <person name="Riley R."/>
            <person name="Wiebenga A."/>
            <person name="Aguilar-Osorio G."/>
            <person name="Amillis S."/>
            <person name="Uchima C.A."/>
            <person name="Anderluh G."/>
            <person name="Asadollahi M."/>
            <person name="Askin M."/>
            <person name="Barry K."/>
            <person name="Battaglia E."/>
            <person name="Bayram O."/>
            <person name="Benocci T."/>
            <person name="Braus-Stromeyer S.A."/>
            <person name="Caldana C."/>
            <person name="Canovas D."/>
            <person name="Cerqueira G.C."/>
            <person name="Chen F."/>
            <person name="Chen W."/>
            <person name="Choi C."/>
            <person name="Clum A."/>
            <person name="Dos Santos R.A."/>
            <person name="Damasio A.R."/>
            <person name="Diallinas G."/>
            <person name="Emri T."/>
            <person name="Fekete E."/>
            <person name="Flipphi M."/>
            <person name="Freyberg S."/>
            <person name="Gallo A."/>
            <person name="Gournas C."/>
            <person name="Habgood R."/>
            <person name="Hainaut M."/>
            <person name="Harispe M.L."/>
            <person name="Henrissat B."/>
            <person name="Hilden K.S."/>
            <person name="Hope R."/>
            <person name="Hossain A."/>
            <person name="Karabika E."/>
            <person name="Karaffa L."/>
            <person name="Karanyi Z."/>
            <person name="Krasevec N."/>
            <person name="Kuo A."/>
            <person name="Kusch H."/>
            <person name="LaButti K."/>
            <person name="Lagendijk E.L."/>
            <person name="Lapidus A."/>
            <person name="Levasseur A."/>
            <person name="Lindquist E."/>
            <person name="Lipzen A."/>
            <person name="Logrieco A.F."/>
            <person name="MacCabe A."/>
            <person name="Maekelae M.R."/>
            <person name="Malavazi I."/>
            <person name="Melin P."/>
            <person name="Meyer V."/>
            <person name="Mielnichuk N."/>
            <person name="Miskei M."/>
            <person name="Molnar A.P."/>
            <person name="Mule G."/>
            <person name="Ngan C.Y."/>
            <person name="Orejas M."/>
            <person name="Orosz E."/>
            <person name="Ouedraogo J.P."/>
            <person name="Overkamp K.M."/>
            <person name="Park H.-S."/>
            <person name="Perrone G."/>
            <person name="Piumi F."/>
            <person name="Punt P.J."/>
            <person name="Ram A.F."/>
            <person name="Ramon A."/>
            <person name="Rauscher S."/>
            <person name="Record E."/>
            <person name="Riano-Pachon D.M."/>
            <person name="Robert V."/>
            <person name="Roehrig J."/>
            <person name="Ruller R."/>
            <person name="Salamov A."/>
            <person name="Salih N.S."/>
            <person name="Samson R.A."/>
            <person name="Sandor E."/>
            <person name="Sanguinetti M."/>
            <person name="Schuetze T."/>
            <person name="Sepcic K."/>
            <person name="Shelest E."/>
            <person name="Sherlock G."/>
            <person name="Sophianopoulou V."/>
            <person name="Squina F.M."/>
            <person name="Sun H."/>
            <person name="Susca A."/>
            <person name="Todd R.B."/>
            <person name="Tsang A."/>
            <person name="Unkles S.E."/>
            <person name="van de Wiele N."/>
            <person name="van Rossen-Uffink D."/>
            <person name="Oliveira J.V."/>
            <person name="Vesth T.C."/>
            <person name="Visser J."/>
            <person name="Yu J.-H."/>
            <person name="Zhou M."/>
            <person name="Andersen M.R."/>
            <person name="Archer D.B."/>
            <person name="Baker S.E."/>
            <person name="Benoit I."/>
            <person name="Brakhage A.A."/>
            <person name="Braus G.H."/>
            <person name="Fischer R."/>
            <person name="Frisvad J.C."/>
            <person name="Goldman G.H."/>
            <person name="Houbraken J."/>
            <person name="Oakley B."/>
            <person name="Pocsi I."/>
            <person name="Scazzocchio C."/>
            <person name="Seiboth B."/>
            <person name="vanKuyk P.A."/>
            <person name="Wortman J."/>
            <person name="Dyer P.S."/>
            <person name="Grigoriev I.V."/>
        </authorList>
    </citation>
    <scope>NUCLEOTIDE SEQUENCE [LARGE SCALE GENOMIC DNA]</scope>
    <source>
        <strain evidence="2">CBS 583.65</strain>
    </source>
</reference>
<dbReference type="VEuPathDB" id="FungiDB:ASPVEDRAFT_44015"/>
<organism evidence="1 2">
    <name type="scientific">Aspergillus versicolor CBS 583.65</name>
    <dbReference type="NCBI Taxonomy" id="1036611"/>
    <lineage>
        <taxon>Eukaryota</taxon>
        <taxon>Fungi</taxon>
        <taxon>Dikarya</taxon>
        <taxon>Ascomycota</taxon>
        <taxon>Pezizomycotina</taxon>
        <taxon>Eurotiomycetes</taxon>
        <taxon>Eurotiomycetidae</taxon>
        <taxon>Eurotiales</taxon>
        <taxon>Aspergillaceae</taxon>
        <taxon>Aspergillus</taxon>
        <taxon>Aspergillus subgen. Nidulantes</taxon>
    </lineage>
</organism>
<dbReference type="AlphaFoldDB" id="A0A1L9PSM3"/>
<name>A0A1L9PSM3_ASPVE</name>
<dbReference type="Proteomes" id="UP000184073">
    <property type="component" value="Unassembled WGS sequence"/>
</dbReference>
<sequence length="170" mass="18551">MVPDITQVILSYLILSRRIVTLAILVRLPMHAPRTVNTFGSALHKGVASHSRTKQNRRFSDMTSRTSSHRGAYGSRVFNPSTQGLWAVAWLLWACRSPVSPLHGGCILFCHSLSASSPRPSESQPPSLTCKAHPTPCIPLDAQNNKTTRAPAGTALHVFCEMINQECAHG</sequence>
<dbReference type="EMBL" id="KV878131">
    <property type="protein sequence ID" value="OJJ04527.1"/>
    <property type="molecule type" value="Genomic_DNA"/>
</dbReference>